<dbReference type="GO" id="GO:0005525">
    <property type="term" value="F:GTP binding"/>
    <property type="evidence" value="ECO:0007669"/>
    <property type="project" value="InterPro"/>
</dbReference>
<evidence type="ECO:0000256" key="1">
    <source>
        <dbReference type="SAM" id="MobiDB-lite"/>
    </source>
</evidence>
<proteinExistence type="predicted"/>
<evidence type="ECO:0000313" key="3">
    <source>
        <dbReference type="EMBL" id="CAD8384885.1"/>
    </source>
</evidence>
<feature type="compositionally biased region" description="Basic and acidic residues" evidence="1">
    <location>
        <begin position="235"/>
        <end position="247"/>
    </location>
</feature>
<dbReference type="PANTHER" id="PTHR11649:SF13">
    <property type="entry name" value="ENGB-TYPE G DOMAIN-CONTAINING PROTEIN"/>
    <property type="match status" value="1"/>
</dbReference>
<organism evidence="3">
    <name type="scientific">Pyrodinium bahamense</name>
    <dbReference type="NCBI Taxonomy" id="73915"/>
    <lineage>
        <taxon>Eukaryota</taxon>
        <taxon>Sar</taxon>
        <taxon>Alveolata</taxon>
        <taxon>Dinophyceae</taxon>
        <taxon>Gonyaulacales</taxon>
        <taxon>Pyrocystaceae</taxon>
        <taxon>Pyrodinium</taxon>
    </lineage>
</organism>
<dbReference type="InterPro" id="IPR027417">
    <property type="entry name" value="P-loop_NTPase"/>
</dbReference>
<name>A0A7S0B6R5_9DINO</name>
<protein>
    <recommendedName>
        <fullName evidence="2">G domain-containing protein</fullName>
    </recommendedName>
</protein>
<feature type="compositionally biased region" description="Acidic residues" evidence="1">
    <location>
        <begin position="203"/>
        <end position="213"/>
    </location>
</feature>
<dbReference type="EMBL" id="HBEG01046977">
    <property type="protein sequence ID" value="CAD8384885.1"/>
    <property type="molecule type" value="Transcribed_RNA"/>
</dbReference>
<feature type="domain" description="G" evidence="2">
    <location>
        <begin position="319"/>
        <end position="404"/>
    </location>
</feature>
<reference evidence="3" key="1">
    <citation type="submission" date="2021-01" db="EMBL/GenBank/DDBJ databases">
        <authorList>
            <person name="Corre E."/>
            <person name="Pelletier E."/>
            <person name="Niang G."/>
            <person name="Scheremetjew M."/>
            <person name="Finn R."/>
            <person name="Kale V."/>
            <person name="Holt S."/>
            <person name="Cochrane G."/>
            <person name="Meng A."/>
            <person name="Brown T."/>
            <person name="Cohen L."/>
        </authorList>
    </citation>
    <scope>NUCLEOTIDE SEQUENCE</scope>
    <source>
        <strain evidence="3">Pbaha01</strain>
    </source>
</reference>
<accession>A0A7S0B6R5</accession>
<dbReference type="SUPFAM" id="SSF52540">
    <property type="entry name" value="P-loop containing nucleoside triphosphate hydrolases"/>
    <property type="match status" value="1"/>
</dbReference>
<gene>
    <name evidence="3" type="ORF">PBAH0796_LOCUS28573</name>
</gene>
<dbReference type="Pfam" id="PF01926">
    <property type="entry name" value="MMR_HSR1"/>
    <property type="match status" value="1"/>
</dbReference>
<dbReference type="Gene3D" id="3.40.50.300">
    <property type="entry name" value="P-loop containing nucleotide triphosphate hydrolases"/>
    <property type="match status" value="1"/>
</dbReference>
<feature type="region of interest" description="Disordered" evidence="1">
    <location>
        <begin position="192"/>
        <end position="272"/>
    </location>
</feature>
<sequence>MVASAATAALLQQLAKGALLPLPRRTDSARPSAGASLRRSASVAGRPASFIGSAGGGVAAATPAGHSGAAVTRAGTAAVLAAALSLSRGRAAGFGSTARARGCPTASSLGDAGVARRAVVRSMVGADDEGYLSVREVYRLLKGAPSTTKALRLAARLRRAAREGRVLKDGRTLTVESVDQAMDALLQSVERARGAAEGGQEPTGEESGAEAEAELSGPESAEPEVPEAKGPPPTDTRDAGERLHEEGLWAEEEQGERPTERRRPQVSDVPSEAKATIINNKYNYVDRVWFANDSGGLPRVPSLRDDASLPEDAWLRLPHVAVNGMTNSGKSTLINHCLRWSYAAKASSRPGRTTSIDFYCVNGRFVLVDLPGYPDPDEVAYMGVMKNWESHWEDLVLSYLEMCAAGQYDLRLLLQLQLSKNRPSLMCRRFADEVQRLDLPLLLILTKDDQLKKGHAERNYMMNQIKKALRLEVPHLHYSADAALPSSRKARRQLHRWIRSAVSAGSAAQCRELLRRVWQGRGSDAEAEKLAAPDVAWGARGGATEQNVADEASVSLLP</sequence>
<feature type="compositionally biased region" description="Basic and acidic residues" evidence="1">
    <location>
        <begin position="255"/>
        <end position="265"/>
    </location>
</feature>
<dbReference type="PANTHER" id="PTHR11649">
    <property type="entry name" value="MSS1/TRME-RELATED GTP-BINDING PROTEIN"/>
    <property type="match status" value="1"/>
</dbReference>
<dbReference type="InterPro" id="IPR006073">
    <property type="entry name" value="GTP-bd"/>
</dbReference>
<evidence type="ECO:0000259" key="2">
    <source>
        <dbReference type="Pfam" id="PF01926"/>
    </source>
</evidence>
<dbReference type="AlphaFoldDB" id="A0A7S0B6R5"/>